<evidence type="ECO:0000313" key="2">
    <source>
        <dbReference type="Proteomes" id="UP000193986"/>
    </source>
</evidence>
<name>A0A1Y2BM16_9TREE</name>
<dbReference type="PANTHER" id="PTHR28254:SF1">
    <property type="entry name" value="CYTOCHROME B-C1 COMPLEX SUBUNIT 10, MITOCHONDRIAL"/>
    <property type="match status" value="1"/>
</dbReference>
<proteinExistence type="predicted"/>
<dbReference type="AlphaFoldDB" id="A0A1Y2BM16"/>
<accession>A0A1Y2BM16</accession>
<dbReference type="Proteomes" id="UP000193986">
    <property type="component" value="Unassembled WGS sequence"/>
</dbReference>
<dbReference type="EMBL" id="MCFC01000001">
    <property type="protein sequence ID" value="ORY35806.1"/>
    <property type="molecule type" value="Genomic_DNA"/>
</dbReference>
<gene>
    <name evidence="1" type="ORF">BCR39DRAFT_34208</name>
</gene>
<reference evidence="1 2" key="1">
    <citation type="submission" date="2016-07" db="EMBL/GenBank/DDBJ databases">
        <title>Pervasive Adenine N6-methylation of Active Genes in Fungi.</title>
        <authorList>
            <consortium name="DOE Joint Genome Institute"/>
            <person name="Mondo S.J."/>
            <person name="Dannebaum R.O."/>
            <person name="Kuo R.C."/>
            <person name="Labutti K."/>
            <person name="Haridas S."/>
            <person name="Kuo A."/>
            <person name="Salamov A."/>
            <person name="Ahrendt S.R."/>
            <person name="Lipzen A."/>
            <person name="Sullivan W."/>
            <person name="Andreopoulos W.B."/>
            <person name="Clum A."/>
            <person name="Lindquist E."/>
            <person name="Daum C."/>
            <person name="Ramamoorthy G.K."/>
            <person name="Gryganskyi A."/>
            <person name="Culley D."/>
            <person name="Magnuson J.K."/>
            <person name="James T.Y."/>
            <person name="O'Malley M.A."/>
            <person name="Stajich J.E."/>
            <person name="Spatafora J.W."/>
            <person name="Visel A."/>
            <person name="Grigoriev I.V."/>
        </authorList>
    </citation>
    <scope>NUCLEOTIDE SEQUENCE [LARGE SCALE GENOMIC DNA]</scope>
    <source>
        <strain evidence="1 2">68-887.2</strain>
    </source>
</reference>
<sequence length="125" mass="13748">MPPFVRKPQPSFAGFTPERLSGFRPSLVGWGVAAGAAVALFMSDIPVFQKDVLRKIPVDTSQTPPPLLTSLSRGFTSHKLCIFASSTLRHSRLLYLTTFPTTHDTTKPASMSSRRMQTCHIDLST</sequence>
<organism evidence="1 2">
    <name type="scientific">Naematelia encephala</name>
    <dbReference type="NCBI Taxonomy" id="71784"/>
    <lineage>
        <taxon>Eukaryota</taxon>
        <taxon>Fungi</taxon>
        <taxon>Dikarya</taxon>
        <taxon>Basidiomycota</taxon>
        <taxon>Agaricomycotina</taxon>
        <taxon>Tremellomycetes</taxon>
        <taxon>Tremellales</taxon>
        <taxon>Naemateliaceae</taxon>
        <taxon>Naematelia</taxon>
    </lineage>
</organism>
<dbReference type="OrthoDB" id="2391627at2759"/>
<dbReference type="STRING" id="71784.A0A1Y2BM16"/>
<evidence type="ECO:0008006" key="3">
    <source>
        <dbReference type="Google" id="ProtNLM"/>
    </source>
</evidence>
<evidence type="ECO:0000313" key="1">
    <source>
        <dbReference type="EMBL" id="ORY35806.1"/>
    </source>
</evidence>
<dbReference type="GO" id="GO:0005739">
    <property type="term" value="C:mitochondrion"/>
    <property type="evidence" value="ECO:0007669"/>
    <property type="project" value="GOC"/>
</dbReference>
<dbReference type="Pfam" id="PF09796">
    <property type="entry name" value="QCR10"/>
    <property type="match status" value="1"/>
</dbReference>
<comment type="caution">
    <text evidence="1">The sequence shown here is derived from an EMBL/GenBank/DDBJ whole genome shotgun (WGS) entry which is preliminary data.</text>
</comment>
<dbReference type="InterPro" id="IPR019182">
    <property type="entry name" value="Cytochrome_b-c1_su10_fun"/>
</dbReference>
<dbReference type="GO" id="GO:0006122">
    <property type="term" value="P:mitochondrial electron transport, ubiquinol to cytochrome c"/>
    <property type="evidence" value="ECO:0007669"/>
    <property type="project" value="InterPro"/>
</dbReference>
<keyword evidence="2" id="KW-1185">Reference proteome</keyword>
<protein>
    <recommendedName>
        <fullName evidence="3">Ubiquinol-cytochrome-c reductase complex subunit-domain-containing protein</fullName>
    </recommendedName>
</protein>
<dbReference type="InParanoid" id="A0A1Y2BM16"/>
<dbReference type="PANTHER" id="PTHR28254">
    <property type="entry name" value="CYTOCHROME B-C1 COMPLEX SUBUNIT 10"/>
    <property type="match status" value="1"/>
</dbReference>